<dbReference type="SMART" id="SM00297">
    <property type="entry name" value="BROMO"/>
    <property type="match status" value="1"/>
</dbReference>
<name>A0A0D2LJI0_9CHLO</name>
<dbReference type="Proteomes" id="UP000054498">
    <property type="component" value="Unassembled WGS sequence"/>
</dbReference>
<feature type="compositionally biased region" description="Low complexity" evidence="3">
    <location>
        <begin position="553"/>
        <end position="569"/>
    </location>
</feature>
<feature type="region of interest" description="Disordered" evidence="3">
    <location>
        <begin position="450"/>
        <end position="483"/>
    </location>
</feature>
<accession>A0A0D2LJI0</accession>
<feature type="compositionally biased region" description="Low complexity" evidence="3">
    <location>
        <begin position="464"/>
        <end position="474"/>
    </location>
</feature>
<dbReference type="SUPFAM" id="SSF47370">
    <property type="entry name" value="Bromodomain"/>
    <property type="match status" value="1"/>
</dbReference>
<dbReference type="STRING" id="145388.A0A0D2LJI0"/>
<evidence type="ECO:0000313" key="6">
    <source>
        <dbReference type="Proteomes" id="UP000054498"/>
    </source>
</evidence>
<feature type="domain" description="Bromo" evidence="4">
    <location>
        <begin position="226"/>
        <end position="296"/>
    </location>
</feature>
<dbReference type="PROSITE" id="PS50014">
    <property type="entry name" value="BROMODOMAIN_2"/>
    <property type="match status" value="1"/>
</dbReference>
<feature type="compositionally biased region" description="Basic and acidic residues" evidence="3">
    <location>
        <begin position="96"/>
        <end position="105"/>
    </location>
</feature>
<keyword evidence="1 2" id="KW-0103">Bromodomain</keyword>
<dbReference type="EC" id="2.3.1.48" evidence="5"/>
<sequence>MTGLQLAQQLAQMAHDPGTLAQLSAGRSLLQQQGNNAAVAAPGTGLDQQSPMEAAGEVGAAANTADAADEDAAAASAAAGTAAGAAAGTAAGSDEPLAKKARLEQQDPPPDLEPGEEPDEDEDGGGGFGGGGGARSGSGPRPPSARDHRLRQRRWWALKRRFADLTAQVEAAVCEAKALIAWRAAARPPRAARLSPQEREVLAVQHNRRLLDVASKACLAVIKAMMVQKFSWPFNTPVDVKRYPDYQQVVAEPMDFGTMKDRAERGAYRDPQQVYTDFMLVFTNSRQYNPPGSDVYYMSTVLQEAFLEQWKKVVVPKLQECAKQSAAEEATMAGRKLAVARAEEEREMQDAACKLVAFLDDLHEQLAAVRVEAALACEPLAPEARAELARALAALPTAQLEAALGLVLPQMAPHLASSGAPESRLEVEVDLGRCSALELRQLQSFLGACHDAPPNGKDGGGGATATEGQQLGQGNAATAGGGREVSGFPAGLLRDHSLSEHAGVVWPGVLVGAGLKARSVTLLPGGPRVDDPPPTAPAGAARGSKADPGSVTAQAEAAPAAATMHPAVPRGIGGGDHHMAGV</sequence>
<keyword evidence="6" id="KW-1185">Reference proteome</keyword>
<protein>
    <submittedName>
        <fullName evidence="5">Bromodomain and WD repeat domain containing 1</fullName>
        <ecNumber evidence="5">2.3.1.48</ecNumber>
    </submittedName>
</protein>
<dbReference type="Gene3D" id="1.20.920.10">
    <property type="entry name" value="Bromodomain-like"/>
    <property type="match status" value="1"/>
</dbReference>
<dbReference type="RefSeq" id="XP_013905583.1">
    <property type="nucleotide sequence ID" value="XM_014050129.1"/>
</dbReference>
<proteinExistence type="predicted"/>
<feature type="compositionally biased region" description="Acidic residues" evidence="3">
    <location>
        <begin position="113"/>
        <end position="124"/>
    </location>
</feature>
<dbReference type="OrthoDB" id="21449at2759"/>
<feature type="region of interest" description="Disordered" evidence="3">
    <location>
        <begin position="523"/>
        <end position="582"/>
    </location>
</feature>
<reference evidence="5 6" key="1">
    <citation type="journal article" date="2013" name="BMC Genomics">
        <title>Reconstruction of the lipid metabolism for the microalga Monoraphidium neglectum from its genome sequence reveals characteristics suitable for biofuel production.</title>
        <authorList>
            <person name="Bogen C."/>
            <person name="Al-Dilaimi A."/>
            <person name="Albersmeier A."/>
            <person name="Wichmann J."/>
            <person name="Grundmann M."/>
            <person name="Rupp O."/>
            <person name="Lauersen K.J."/>
            <person name="Blifernez-Klassen O."/>
            <person name="Kalinowski J."/>
            <person name="Goesmann A."/>
            <person name="Mussgnug J.H."/>
            <person name="Kruse O."/>
        </authorList>
    </citation>
    <scope>NUCLEOTIDE SEQUENCE [LARGE SCALE GENOMIC DNA]</scope>
    <source>
        <strain evidence="5 6">SAG 48.87</strain>
    </source>
</reference>
<dbReference type="KEGG" id="mng:MNEG_1387"/>
<keyword evidence="5" id="KW-0808">Transferase</keyword>
<gene>
    <name evidence="5" type="ORF">MNEG_1387</name>
</gene>
<evidence type="ECO:0000256" key="1">
    <source>
        <dbReference type="ARBA" id="ARBA00023117"/>
    </source>
</evidence>
<dbReference type="PANTHER" id="PTHR45926">
    <property type="entry name" value="OSJNBA0053K19.4 PROTEIN"/>
    <property type="match status" value="1"/>
</dbReference>
<evidence type="ECO:0000256" key="2">
    <source>
        <dbReference type="PROSITE-ProRule" id="PRU00035"/>
    </source>
</evidence>
<dbReference type="EMBL" id="KK100356">
    <property type="protein sequence ID" value="KIZ06564.1"/>
    <property type="molecule type" value="Genomic_DNA"/>
</dbReference>
<feature type="compositionally biased region" description="Low complexity" evidence="3">
    <location>
        <begin position="53"/>
        <end position="66"/>
    </location>
</feature>
<feature type="region of interest" description="Disordered" evidence="3">
    <location>
        <begin position="34"/>
        <end position="149"/>
    </location>
</feature>
<dbReference type="PRINTS" id="PR00503">
    <property type="entry name" value="BROMODOMAIN"/>
</dbReference>
<evidence type="ECO:0000259" key="4">
    <source>
        <dbReference type="PROSITE" id="PS50014"/>
    </source>
</evidence>
<keyword evidence="5" id="KW-0012">Acyltransferase</keyword>
<feature type="compositionally biased region" description="Gly residues" evidence="3">
    <location>
        <begin position="125"/>
        <end position="136"/>
    </location>
</feature>
<dbReference type="Pfam" id="PF00439">
    <property type="entry name" value="Bromodomain"/>
    <property type="match status" value="1"/>
</dbReference>
<dbReference type="GO" id="GO:0061733">
    <property type="term" value="F:protein-lysine-acetyltransferase activity"/>
    <property type="evidence" value="ECO:0007669"/>
    <property type="project" value="UniProtKB-EC"/>
</dbReference>
<dbReference type="InterPro" id="IPR001487">
    <property type="entry name" value="Bromodomain"/>
</dbReference>
<organism evidence="5 6">
    <name type="scientific">Monoraphidium neglectum</name>
    <dbReference type="NCBI Taxonomy" id="145388"/>
    <lineage>
        <taxon>Eukaryota</taxon>
        <taxon>Viridiplantae</taxon>
        <taxon>Chlorophyta</taxon>
        <taxon>core chlorophytes</taxon>
        <taxon>Chlorophyceae</taxon>
        <taxon>CS clade</taxon>
        <taxon>Sphaeropleales</taxon>
        <taxon>Selenastraceae</taxon>
        <taxon>Monoraphidium</taxon>
    </lineage>
</organism>
<evidence type="ECO:0000313" key="5">
    <source>
        <dbReference type="EMBL" id="KIZ06564.1"/>
    </source>
</evidence>
<dbReference type="AlphaFoldDB" id="A0A0D2LJI0"/>
<dbReference type="InterPro" id="IPR036427">
    <property type="entry name" value="Bromodomain-like_sf"/>
</dbReference>
<feature type="compositionally biased region" description="Low complexity" evidence="3">
    <location>
        <begin position="73"/>
        <end position="92"/>
    </location>
</feature>
<evidence type="ECO:0000256" key="3">
    <source>
        <dbReference type="SAM" id="MobiDB-lite"/>
    </source>
</evidence>
<dbReference type="GeneID" id="25731375"/>